<organism evidence="1">
    <name type="scientific">Lepeophtheirus salmonis</name>
    <name type="common">Salmon louse</name>
    <name type="synonym">Caligus salmonis</name>
    <dbReference type="NCBI Taxonomy" id="72036"/>
    <lineage>
        <taxon>Eukaryota</taxon>
        <taxon>Metazoa</taxon>
        <taxon>Ecdysozoa</taxon>
        <taxon>Arthropoda</taxon>
        <taxon>Crustacea</taxon>
        <taxon>Multicrustacea</taxon>
        <taxon>Hexanauplia</taxon>
        <taxon>Copepoda</taxon>
        <taxon>Siphonostomatoida</taxon>
        <taxon>Caligidae</taxon>
        <taxon>Lepeophtheirus</taxon>
    </lineage>
</organism>
<protein>
    <submittedName>
        <fullName evidence="1">Uncharacterized protein</fullName>
    </submittedName>
</protein>
<name>A0A0K2VJL1_LEPSM</name>
<dbReference type="EMBL" id="HACA01033001">
    <property type="protein sequence ID" value="CDW50362.1"/>
    <property type="molecule type" value="Transcribed_RNA"/>
</dbReference>
<sequence length="81" mass="9073">TSSSSDEDSKTAFSSESSSILTVRCSSTKFADPLPLVEEVLLVEPIFCWRFLCNCNRRSATPGFWEEREADVFDDALAINF</sequence>
<reference evidence="1" key="1">
    <citation type="submission" date="2014-05" db="EMBL/GenBank/DDBJ databases">
        <authorList>
            <person name="Chronopoulou M."/>
        </authorList>
    </citation>
    <scope>NUCLEOTIDE SEQUENCE</scope>
    <source>
        <tissue evidence="1">Whole organism</tissue>
    </source>
</reference>
<dbReference type="AlphaFoldDB" id="A0A0K2VJL1"/>
<accession>A0A0K2VJL1</accession>
<proteinExistence type="predicted"/>
<evidence type="ECO:0000313" key="1">
    <source>
        <dbReference type="EMBL" id="CDW50362.1"/>
    </source>
</evidence>
<feature type="non-terminal residue" evidence="1">
    <location>
        <position position="1"/>
    </location>
</feature>